<dbReference type="Proteomes" id="UP001172738">
    <property type="component" value="Unassembled WGS sequence"/>
</dbReference>
<accession>A0ABT8FYQ9</accession>
<proteinExistence type="predicted"/>
<evidence type="ECO:0000313" key="2">
    <source>
        <dbReference type="Proteomes" id="UP001172738"/>
    </source>
</evidence>
<organism evidence="1 2">
    <name type="scientific">Demequina zhanjiangensis</name>
    <dbReference type="NCBI Taxonomy" id="3051659"/>
    <lineage>
        <taxon>Bacteria</taxon>
        <taxon>Bacillati</taxon>
        <taxon>Actinomycetota</taxon>
        <taxon>Actinomycetes</taxon>
        <taxon>Micrococcales</taxon>
        <taxon>Demequinaceae</taxon>
        <taxon>Demequina</taxon>
    </lineage>
</organism>
<dbReference type="RefSeq" id="WP_301126289.1">
    <property type="nucleotide sequence ID" value="NZ_JAUHPV010000002.1"/>
</dbReference>
<sequence length="43" mass="4727">MIGSSLFSGFYKKSEKRQFANLPASVQDEIADAMSATSKTDIR</sequence>
<evidence type="ECO:0000313" key="1">
    <source>
        <dbReference type="EMBL" id="MDN4472035.1"/>
    </source>
</evidence>
<reference evidence="1" key="1">
    <citation type="submission" date="2023-06" db="EMBL/GenBank/DDBJ databases">
        <title>SYSU T00b26.</title>
        <authorList>
            <person name="Gao L."/>
            <person name="Fang B.-Z."/>
            <person name="Li W.-J."/>
        </authorList>
    </citation>
    <scope>NUCLEOTIDE SEQUENCE</scope>
    <source>
        <strain evidence="1">SYSU T00b26</strain>
    </source>
</reference>
<keyword evidence="2" id="KW-1185">Reference proteome</keyword>
<protein>
    <submittedName>
        <fullName evidence="1">Uncharacterized protein</fullName>
    </submittedName>
</protein>
<gene>
    <name evidence="1" type="ORF">QQX04_03390</name>
</gene>
<comment type="caution">
    <text evidence="1">The sequence shown here is derived from an EMBL/GenBank/DDBJ whole genome shotgun (WGS) entry which is preliminary data.</text>
</comment>
<name>A0ABT8FYQ9_9MICO</name>
<dbReference type="EMBL" id="JAUHPV010000002">
    <property type="protein sequence ID" value="MDN4472035.1"/>
    <property type="molecule type" value="Genomic_DNA"/>
</dbReference>